<comment type="caution">
    <text evidence="2">The sequence shown here is derived from an EMBL/GenBank/DDBJ whole genome shotgun (WGS) entry which is preliminary data.</text>
</comment>
<keyword evidence="3" id="KW-1185">Reference proteome</keyword>
<evidence type="ECO:0000313" key="3">
    <source>
        <dbReference type="Proteomes" id="UP000301309"/>
    </source>
</evidence>
<feature type="compositionally biased region" description="Low complexity" evidence="1">
    <location>
        <begin position="97"/>
        <end position="111"/>
    </location>
</feature>
<organism evidence="2 3">
    <name type="scientific">Streptomyces violaceusniger</name>
    <dbReference type="NCBI Taxonomy" id="68280"/>
    <lineage>
        <taxon>Bacteria</taxon>
        <taxon>Bacillati</taxon>
        <taxon>Actinomycetota</taxon>
        <taxon>Actinomycetes</taxon>
        <taxon>Kitasatosporales</taxon>
        <taxon>Streptomycetaceae</taxon>
        <taxon>Streptomyces</taxon>
        <taxon>Streptomyces violaceusniger group</taxon>
    </lineage>
</organism>
<dbReference type="Proteomes" id="UP000301309">
    <property type="component" value="Unassembled WGS sequence"/>
</dbReference>
<feature type="compositionally biased region" description="Low complexity" evidence="1">
    <location>
        <begin position="33"/>
        <end position="46"/>
    </location>
</feature>
<proteinExistence type="predicted"/>
<evidence type="ECO:0000256" key="1">
    <source>
        <dbReference type="SAM" id="MobiDB-lite"/>
    </source>
</evidence>
<gene>
    <name evidence="2" type="ORF">SVIO_088040</name>
</gene>
<feature type="compositionally biased region" description="Basic residues" evidence="1">
    <location>
        <begin position="112"/>
        <end position="121"/>
    </location>
</feature>
<feature type="region of interest" description="Disordered" evidence="1">
    <location>
        <begin position="86"/>
        <end position="121"/>
    </location>
</feature>
<feature type="compositionally biased region" description="Polar residues" evidence="1">
    <location>
        <begin position="1"/>
        <end position="21"/>
    </location>
</feature>
<feature type="region of interest" description="Disordered" evidence="1">
    <location>
        <begin position="1"/>
        <end position="47"/>
    </location>
</feature>
<accession>A0A4D4L9C1</accession>
<sequence length="121" mass="12602">MRSRTGTVLMNRPTMASTPGSSAGRPETVVPNTTSSRPVSRPRTSPHAAWTRVFSVSPERLARCESRAVSSGDRSVAYSSGHIAARPGAAGATNVGSVSPSSAVRQAARAASRSRRPSQAR</sequence>
<dbReference type="AlphaFoldDB" id="A0A4D4L9C1"/>
<name>A0A4D4L9C1_STRVO</name>
<reference evidence="2 3" key="1">
    <citation type="journal article" date="2020" name="Int. J. Syst. Evol. Microbiol.">
        <title>Reclassification of Streptomyces castelarensis and Streptomyces sporoclivatus as later heterotypic synonyms of Streptomyces antimycoticus.</title>
        <authorList>
            <person name="Komaki H."/>
            <person name="Tamura T."/>
        </authorList>
    </citation>
    <scope>NUCLEOTIDE SEQUENCE [LARGE SCALE GENOMIC DNA]</scope>
    <source>
        <strain evidence="2 3">NBRC 13459</strain>
    </source>
</reference>
<protein>
    <submittedName>
        <fullName evidence="2">Uncharacterized protein</fullName>
    </submittedName>
</protein>
<evidence type="ECO:0000313" key="2">
    <source>
        <dbReference type="EMBL" id="GDY58181.1"/>
    </source>
</evidence>
<dbReference type="EMBL" id="BJHW01000001">
    <property type="protein sequence ID" value="GDY58181.1"/>
    <property type="molecule type" value="Genomic_DNA"/>
</dbReference>